<organism evidence="6 7">
    <name type="scientific">Embleya hyalina</name>
    <dbReference type="NCBI Taxonomy" id="516124"/>
    <lineage>
        <taxon>Bacteria</taxon>
        <taxon>Bacillati</taxon>
        <taxon>Actinomycetota</taxon>
        <taxon>Actinomycetes</taxon>
        <taxon>Kitasatosporales</taxon>
        <taxon>Streptomycetaceae</taxon>
        <taxon>Embleya</taxon>
    </lineage>
</organism>
<accession>A0A401YL35</accession>
<dbReference type="Pfam" id="PF01547">
    <property type="entry name" value="SBP_bac_1"/>
    <property type="match status" value="1"/>
</dbReference>
<dbReference type="Gene3D" id="3.40.190.10">
    <property type="entry name" value="Periplasmic binding protein-like II"/>
    <property type="match status" value="2"/>
</dbReference>
<keyword evidence="7" id="KW-1185">Reference proteome</keyword>
<dbReference type="GO" id="GO:0055052">
    <property type="term" value="C:ATP-binding cassette (ABC) transporter complex, substrate-binding subunit-containing"/>
    <property type="evidence" value="ECO:0007669"/>
    <property type="project" value="TreeGrafter"/>
</dbReference>
<keyword evidence="3 5" id="KW-0732">Signal</keyword>
<sequence>MKRRLLVAAGVAAALTGVAACGSDSSSDDNKKESKAPGASAPAAGNGKTVRVWLMKGSAPDDYIAALKTKFEADHPGAKLDVQIQQWNGIGQKITGALASNDAPDVVEAGNTQIAQYGASGGLKDLSSKVNELGGKDWLTGLSDPGKVDGKTYGIPFYAANRVVIYNKDLFAKAGITTPPKTRAEWLDVTTRLNTGDQQGIYLPGQNWYFYSGLLKDEGAEIATKSGSAWKANLDGAPAVAAAGFYKQLQALGKAAKDGDEKTQPEVLAADGGKIAQFIAVPGEAETIIKSNPALKDKFGFFPIPGKDASKAGATLTGGSDLMVPEASKNQDLAYDVIKLINSDEWQSKLAQATKQLPNKTTLASAVTADPGGAAMMEGAKNGFATPNSPNWASVEENNPIKAYLTKVMTGGDPAAAGKEANGSIEKTLNTKN</sequence>
<dbReference type="GO" id="GO:0015768">
    <property type="term" value="P:maltose transport"/>
    <property type="evidence" value="ECO:0007669"/>
    <property type="project" value="TreeGrafter"/>
</dbReference>
<dbReference type="GO" id="GO:0042956">
    <property type="term" value="P:maltodextrin transmembrane transport"/>
    <property type="evidence" value="ECO:0007669"/>
    <property type="project" value="TreeGrafter"/>
</dbReference>
<dbReference type="Proteomes" id="UP000286931">
    <property type="component" value="Unassembled WGS sequence"/>
</dbReference>
<keyword evidence="2" id="KW-0813">Transport</keyword>
<name>A0A401YL35_9ACTN</name>
<evidence type="ECO:0000256" key="2">
    <source>
        <dbReference type="ARBA" id="ARBA00022448"/>
    </source>
</evidence>
<dbReference type="PANTHER" id="PTHR30061">
    <property type="entry name" value="MALTOSE-BINDING PERIPLASMIC PROTEIN"/>
    <property type="match status" value="1"/>
</dbReference>
<gene>
    <name evidence="6" type="ORF">EHYA_02919</name>
</gene>
<dbReference type="PROSITE" id="PS51257">
    <property type="entry name" value="PROKAR_LIPOPROTEIN"/>
    <property type="match status" value="1"/>
</dbReference>
<evidence type="ECO:0000256" key="1">
    <source>
        <dbReference type="ARBA" id="ARBA00008520"/>
    </source>
</evidence>
<dbReference type="SUPFAM" id="SSF53850">
    <property type="entry name" value="Periplasmic binding protein-like II"/>
    <property type="match status" value="1"/>
</dbReference>
<evidence type="ECO:0000313" key="7">
    <source>
        <dbReference type="Proteomes" id="UP000286931"/>
    </source>
</evidence>
<evidence type="ECO:0000256" key="4">
    <source>
        <dbReference type="SAM" id="MobiDB-lite"/>
    </source>
</evidence>
<dbReference type="RefSeq" id="WP_126637381.1">
    <property type="nucleotide sequence ID" value="NZ_BIFH01000017.1"/>
</dbReference>
<reference evidence="6 7" key="1">
    <citation type="submission" date="2018-12" db="EMBL/GenBank/DDBJ databases">
        <title>Draft genome sequence of Embleya hyalina NBRC 13850T.</title>
        <authorList>
            <person name="Komaki H."/>
            <person name="Hosoyama A."/>
            <person name="Kimura A."/>
            <person name="Ichikawa N."/>
            <person name="Tamura T."/>
        </authorList>
    </citation>
    <scope>NUCLEOTIDE SEQUENCE [LARGE SCALE GENOMIC DNA]</scope>
    <source>
        <strain evidence="6 7">NBRC 13850</strain>
    </source>
</reference>
<dbReference type="InterPro" id="IPR006059">
    <property type="entry name" value="SBP"/>
</dbReference>
<comment type="similarity">
    <text evidence="1">Belongs to the bacterial solute-binding protein 1 family.</text>
</comment>
<dbReference type="EMBL" id="BIFH01000017">
    <property type="protein sequence ID" value="GCD95249.1"/>
    <property type="molecule type" value="Genomic_DNA"/>
</dbReference>
<keyword evidence="6" id="KW-0762">Sugar transport</keyword>
<evidence type="ECO:0000256" key="3">
    <source>
        <dbReference type="ARBA" id="ARBA00022729"/>
    </source>
</evidence>
<feature type="signal peptide" evidence="5">
    <location>
        <begin position="1"/>
        <end position="19"/>
    </location>
</feature>
<comment type="caution">
    <text evidence="6">The sequence shown here is derived from an EMBL/GenBank/DDBJ whole genome shotgun (WGS) entry which is preliminary data.</text>
</comment>
<protein>
    <submittedName>
        <fullName evidence="6">Sugar transporter</fullName>
    </submittedName>
</protein>
<evidence type="ECO:0000256" key="5">
    <source>
        <dbReference type="SAM" id="SignalP"/>
    </source>
</evidence>
<feature type="region of interest" description="Disordered" evidence="4">
    <location>
        <begin position="412"/>
        <end position="433"/>
    </location>
</feature>
<dbReference type="AlphaFoldDB" id="A0A401YL35"/>
<dbReference type="GO" id="GO:1901982">
    <property type="term" value="F:maltose binding"/>
    <property type="evidence" value="ECO:0007669"/>
    <property type="project" value="TreeGrafter"/>
</dbReference>
<feature type="chain" id="PRO_5039105997" evidence="5">
    <location>
        <begin position="20"/>
        <end position="433"/>
    </location>
</feature>
<dbReference type="PANTHER" id="PTHR30061:SF50">
    <property type="entry name" value="MALTOSE_MALTODEXTRIN-BINDING PERIPLASMIC PROTEIN"/>
    <property type="match status" value="1"/>
</dbReference>
<feature type="region of interest" description="Disordered" evidence="4">
    <location>
        <begin position="20"/>
        <end position="44"/>
    </location>
</feature>
<evidence type="ECO:0000313" key="6">
    <source>
        <dbReference type="EMBL" id="GCD95249.1"/>
    </source>
</evidence>
<proteinExistence type="inferred from homology"/>
<dbReference type="OrthoDB" id="2507686at2"/>